<dbReference type="PROSITE" id="PS51257">
    <property type="entry name" value="PROKAR_LIPOPROTEIN"/>
    <property type="match status" value="1"/>
</dbReference>
<reference evidence="1" key="1">
    <citation type="submission" date="2020-07" db="EMBL/GenBank/DDBJ databases">
        <title>Huge and variable diversity of episymbiotic CPR bacteria and DPANN archaea in groundwater ecosystems.</title>
        <authorList>
            <person name="He C.Y."/>
            <person name="Keren R."/>
            <person name="Whittaker M."/>
            <person name="Farag I.F."/>
            <person name="Doudna J."/>
            <person name="Cate J.H.D."/>
            <person name="Banfield J.F."/>
        </authorList>
    </citation>
    <scope>NUCLEOTIDE SEQUENCE</scope>
    <source>
        <strain evidence="1">NC_groundwater_672_Ag_B-0.1um_62_36</strain>
    </source>
</reference>
<comment type="caution">
    <text evidence="1">The sequence shown here is derived from an EMBL/GenBank/DDBJ whole genome shotgun (WGS) entry which is preliminary data.</text>
</comment>
<proteinExistence type="predicted"/>
<evidence type="ECO:0000313" key="2">
    <source>
        <dbReference type="Proteomes" id="UP000769766"/>
    </source>
</evidence>
<dbReference type="SUPFAM" id="SSF51735">
    <property type="entry name" value="NAD(P)-binding Rossmann-fold domains"/>
    <property type="match status" value="1"/>
</dbReference>
<dbReference type="Gene3D" id="3.40.50.720">
    <property type="entry name" value="NAD(P)-binding Rossmann-like Domain"/>
    <property type="match status" value="1"/>
</dbReference>
<dbReference type="InterPro" id="IPR036291">
    <property type="entry name" value="NAD(P)-bd_dom_sf"/>
</dbReference>
<gene>
    <name evidence="1" type="ORF">HYY20_11430</name>
</gene>
<feature type="non-terminal residue" evidence="1">
    <location>
        <position position="193"/>
    </location>
</feature>
<accession>A0A932FZH2</accession>
<evidence type="ECO:0000313" key="1">
    <source>
        <dbReference type="EMBL" id="MBI2877484.1"/>
    </source>
</evidence>
<protein>
    <submittedName>
        <fullName evidence="1">Short-chain dehydrogenase</fullName>
    </submittedName>
</protein>
<name>A0A932FZH2_UNCTE</name>
<organism evidence="1 2">
    <name type="scientific">Tectimicrobiota bacterium</name>
    <dbReference type="NCBI Taxonomy" id="2528274"/>
    <lineage>
        <taxon>Bacteria</taxon>
        <taxon>Pseudomonadati</taxon>
        <taxon>Nitrospinota/Tectimicrobiota group</taxon>
        <taxon>Candidatus Tectimicrobiota</taxon>
    </lineage>
</organism>
<sequence length="193" mass="21945">MEITGKTVLVLGAGGMVGTAACRELLNEGPARLVLSSLTEAEVKEAESILRREFPQTPTEISIEFGNIFLRSEYKDKNRRDLLEDPQCRQGIIEDVLGELAEGVLERSLFYQICQRYRPEIVIDCINSATAISYQDIFFSSQEVLRHLKRVTAEGFGLPEFAAVMEKQLCTLLMPQLIRHIQIFYESMRRVKT</sequence>
<dbReference type="EMBL" id="JACPRF010000348">
    <property type="protein sequence ID" value="MBI2877484.1"/>
    <property type="molecule type" value="Genomic_DNA"/>
</dbReference>
<dbReference type="AlphaFoldDB" id="A0A932FZH2"/>
<dbReference type="Proteomes" id="UP000769766">
    <property type="component" value="Unassembled WGS sequence"/>
</dbReference>